<evidence type="ECO:0000259" key="11">
    <source>
        <dbReference type="PROSITE" id="PS51371"/>
    </source>
</evidence>
<dbReference type="InterPro" id="IPR003593">
    <property type="entry name" value="AAA+_ATPase"/>
</dbReference>
<evidence type="ECO:0000313" key="12">
    <source>
        <dbReference type="EMBL" id="AKB40250.1"/>
    </source>
</evidence>
<dbReference type="FunFam" id="3.40.50.300:FF:000201">
    <property type="entry name" value="Glycine betaine/L-proline ABC transporter ATP-binding protein"/>
    <property type="match status" value="1"/>
</dbReference>
<keyword evidence="3" id="KW-0028">Amino-acid biosynthesis</keyword>
<dbReference type="Pfam" id="PF00005">
    <property type="entry name" value="ABC_tran"/>
    <property type="match status" value="1"/>
</dbReference>
<dbReference type="CDD" id="cd03294">
    <property type="entry name" value="ABC_Pro_Gly_Betaine"/>
    <property type="match status" value="1"/>
</dbReference>
<evidence type="ECO:0000256" key="2">
    <source>
        <dbReference type="ARBA" id="ARBA00022448"/>
    </source>
</evidence>
<keyword evidence="5 12" id="KW-0067">ATP-binding</keyword>
<dbReference type="EMBL" id="CP009509">
    <property type="protein sequence ID" value="AKB40250.1"/>
    <property type="molecule type" value="Genomic_DNA"/>
</dbReference>
<keyword evidence="12" id="KW-0378">Hydrolase</keyword>
<protein>
    <submittedName>
        <fullName evidence="12">Glycine betaine ABC transport system, ATP-binding protein OpuAA</fullName>
        <ecNumber evidence="12">3.6.3.32</ecNumber>
    </submittedName>
</protein>
<dbReference type="GO" id="GO:0005524">
    <property type="term" value="F:ATP binding"/>
    <property type="evidence" value="ECO:0007669"/>
    <property type="project" value="UniProtKB-KW"/>
</dbReference>
<feature type="region of interest" description="Disordered" evidence="9">
    <location>
        <begin position="398"/>
        <end position="450"/>
    </location>
</feature>
<dbReference type="SUPFAM" id="SSF52540">
    <property type="entry name" value="P-loop containing nucleoside triphosphate hydrolases"/>
    <property type="match status" value="1"/>
</dbReference>
<feature type="domain" description="ABC transporter" evidence="10">
    <location>
        <begin position="7"/>
        <end position="267"/>
    </location>
</feature>
<evidence type="ECO:0000259" key="10">
    <source>
        <dbReference type="PROSITE" id="PS50893"/>
    </source>
</evidence>
<evidence type="ECO:0000256" key="1">
    <source>
        <dbReference type="ARBA" id="ARBA00005417"/>
    </source>
</evidence>
<feature type="domain" description="CBS" evidence="11">
    <location>
        <begin position="342"/>
        <end position="397"/>
    </location>
</feature>
<sequence>MSEIAKIEIKNLTKIFGKNPQEVLSLLKGGHTKNEIFEKTKQTVGLNNINFDVYDGEIFVLMGLSGSGKSTLLRCINRLINPTSGKILIDGQDISVMDAEQLRKVRRTKLGMVFQNFALLPHRTVLDNVAYGLEIQGVPKNERYSKAVEAINTVGLKGYEDSKITQLSGGMKQRVGLARALANDPDILLMDEAFSALDPLIRNEMQDELLSLEDKLQKTIVFVSHDLDEALKLGDRIALMKDGEIVQIGTPEEILTNPADNYVSQFVKGVDRSKVLTAENVMWRPEPLVSINSGPRVAVQLMKEYGISSIFVVEGKNRLLKGIIMIDDAVEALKSKKNLESIIREIPSIPLDMPLSEIIPLIANSSYPLPVVDESRKLKGIIIRGTVLGALAMSEDVPEEASAGEGEPVQDKNKEILDNKGQQESPASEKGLSSEVEDISQKSENVEVKM</sequence>
<dbReference type="Gene3D" id="3.40.50.300">
    <property type="entry name" value="P-loop containing nucleotide triphosphate hydrolases"/>
    <property type="match status" value="1"/>
</dbReference>
<dbReference type="PROSITE" id="PS00211">
    <property type="entry name" value="ABC_TRANSPORTER_1"/>
    <property type="match status" value="1"/>
</dbReference>
<dbReference type="InterPro" id="IPR046342">
    <property type="entry name" value="CBS_dom_sf"/>
</dbReference>
<comment type="similarity">
    <text evidence="1">Belongs to the ABC transporter superfamily.</text>
</comment>
<dbReference type="SUPFAM" id="SSF54631">
    <property type="entry name" value="CBS-domain pair"/>
    <property type="match status" value="1"/>
</dbReference>
<keyword evidence="2" id="KW-0813">Transport</keyword>
<dbReference type="GO" id="GO:0031460">
    <property type="term" value="P:glycine betaine transport"/>
    <property type="evidence" value="ECO:0007669"/>
    <property type="project" value="InterPro"/>
</dbReference>
<evidence type="ECO:0000256" key="4">
    <source>
        <dbReference type="ARBA" id="ARBA00022741"/>
    </source>
</evidence>
<dbReference type="Proteomes" id="UP000033058">
    <property type="component" value="Chromosome"/>
</dbReference>
<dbReference type="PATRIC" id="fig|1434117.4.peg.1592"/>
<evidence type="ECO:0000256" key="5">
    <source>
        <dbReference type="ARBA" id="ARBA00022840"/>
    </source>
</evidence>
<dbReference type="InterPro" id="IPR003439">
    <property type="entry name" value="ABC_transporter-like_ATP-bd"/>
</dbReference>
<dbReference type="InterPro" id="IPR051921">
    <property type="entry name" value="ABC_osmolyte_uptake_ATP-bind"/>
</dbReference>
<dbReference type="RefSeq" id="WP_011031994.1">
    <property type="nucleotide sequence ID" value="NZ_CP009509.1"/>
</dbReference>
<dbReference type="NCBIfam" id="TIGR01186">
    <property type="entry name" value="proV"/>
    <property type="match status" value="1"/>
</dbReference>
<evidence type="ECO:0000256" key="3">
    <source>
        <dbReference type="ARBA" id="ARBA00022605"/>
    </source>
</evidence>
<keyword evidence="6" id="KW-0029">Amino-acid transport</keyword>
<feature type="compositionally biased region" description="Basic and acidic residues" evidence="9">
    <location>
        <begin position="409"/>
        <end position="418"/>
    </location>
</feature>
<dbReference type="InterPro" id="IPR005892">
    <property type="entry name" value="Gly-betaine_transp_ATP-bd"/>
</dbReference>
<feature type="compositionally biased region" description="Basic and acidic residues" evidence="9">
    <location>
        <begin position="439"/>
        <end position="450"/>
    </location>
</feature>
<dbReference type="PANTHER" id="PTHR43869:SF1">
    <property type="entry name" value="GLYCINE BETAINE_PROLINE BETAINE TRANSPORT SYSTEM ATP-BINDING PROTEIN PROV"/>
    <property type="match status" value="1"/>
</dbReference>
<keyword evidence="7" id="KW-0486">Methionine biosynthesis</keyword>
<dbReference type="GeneID" id="24850943"/>
<dbReference type="GO" id="GO:0009086">
    <property type="term" value="P:methionine biosynthetic process"/>
    <property type="evidence" value="ECO:0007669"/>
    <property type="project" value="UniProtKB-KW"/>
</dbReference>
<dbReference type="GO" id="GO:0016887">
    <property type="term" value="F:ATP hydrolysis activity"/>
    <property type="evidence" value="ECO:0007669"/>
    <property type="project" value="InterPro"/>
</dbReference>
<feature type="domain" description="CBS" evidence="11">
    <location>
        <begin position="282"/>
        <end position="341"/>
    </location>
</feature>
<dbReference type="InterPro" id="IPR027417">
    <property type="entry name" value="P-loop_NTPase"/>
</dbReference>
<name>A0A0E3PWU9_METMZ</name>
<dbReference type="HOGENOM" id="CLU_000604_2_0_2"/>
<reference evidence="12 13" key="1">
    <citation type="submission" date="2014-07" db="EMBL/GenBank/DDBJ databases">
        <title>Methanogenic archaea and the global carbon cycle.</title>
        <authorList>
            <person name="Henriksen J.R."/>
            <person name="Luke J."/>
            <person name="Reinhart S."/>
            <person name="Benedict M.N."/>
            <person name="Youngblut N.D."/>
            <person name="Metcalf M.E."/>
            <person name="Whitaker R.J."/>
            <person name="Metcalf W.W."/>
        </authorList>
    </citation>
    <scope>NUCLEOTIDE SEQUENCE [LARGE SCALE GENOMIC DNA]</scope>
    <source>
        <strain evidence="12 13">WWM610</strain>
    </source>
</reference>
<evidence type="ECO:0000313" key="13">
    <source>
        <dbReference type="Proteomes" id="UP000033058"/>
    </source>
</evidence>
<keyword evidence="8" id="KW-0129">CBS domain</keyword>
<accession>A0A0E3PWU9</accession>
<dbReference type="SMART" id="SM00382">
    <property type="entry name" value="AAA"/>
    <property type="match status" value="1"/>
</dbReference>
<dbReference type="PROSITE" id="PS50893">
    <property type="entry name" value="ABC_TRANSPORTER_2"/>
    <property type="match status" value="1"/>
</dbReference>
<dbReference type="GO" id="GO:0016020">
    <property type="term" value="C:membrane"/>
    <property type="evidence" value="ECO:0007669"/>
    <property type="project" value="InterPro"/>
</dbReference>
<dbReference type="PROSITE" id="PS51371">
    <property type="entry name" value="CBS"/>
    <property type="match status" value="2"/>
</dbReference>
<evidence type="ECO:0000256" key="6">
    <source>
        <dbReference type="ARBA" id="ARBA00022970"/>
    </source>
</evidence>
<dbReference type="InterPro" id="IPR017871">
    <property type="entry name" value="ABC_transporter-like_CS"/>
</dbReference>
<evidence type="ECO:0000256" key="8">
    <source>
        <dbReference type="PROSITE-ProRule" id="PRU00703"/>
    </source>
</evidence>
<proteinExistence type="inferred from homology"/>
<dbReference type="GO" id="GO:0006950">
    <property type="term" value="P:response to stress"/>
    <property type="evidence" value="ECO:0007669"/>
    <property type="project" value="UniProtKB-ARBA"/>
</dbReference>
<evidence type="ECO:0000256" key="7">
    <source>
        <dbReference type="ARBA" id="ARBA00023167"/>
    </source>
</evidence>
<dbReference type="InterPro" id="IPR000644">
    <property type="entry name" value="CBS_dom"/>
</dbReference>
<evidence type="ECO:0000256" key="9">
    <source>
        <dbReference type="SAM" id="MobiDB-lite"/>
    </source>
</evidence>
<dbReference type="AlphaFoldDB" id="A0A0E3PWU9"/>
<dbReference type="SMART" id="SM00116">
    <property type="entry name" value="CBS"/>
    <property type="match status" value="2"/>
</dbReference>
<dbReference type="EC" id="3.6.3.32" evidence="12"/>
<gene>
    <name evidence="12" type="ORF">MSMAW_1259</name>
</gene>
<dbReference type="Gene3D" id="3.10.580.10">
    <property type="entry name" value="CBS-domain"/>
    <property type="match status" value="1"/>
</dbReference>
<dbReference type="PANTHER" id="PTHR43869">
    <property type="entry name" value="GLYCINE BETAINE/PROLINE BETAINE TRANSPORT SYSTEM ATP-BINDING PROTEIN PROV"/>
    <property type="match status" value="1"/>
</dbReference>
<dbReference type="Pfam" id="PF00571">
    <property type="entry name" value="CBS"/>
    <property type="match status" value="2"/>
</dbReference>
<keyword evidence="4" id="KW-0547">Nucleotide-binding</keyword>
<organism evidence="12 13">
    <name type="scientific">Methanosarcina mazei WWM610</name>
    <dbReference type="NCBI Taxonomy" id="1434117"/>
    <lineage>
        <taxon>Archaea</taxon>
        <taxon>Methanobacteriati</taxon>
        <taxon>Methanobacteriota</taxon>
        <taxon>Stenosarchaea group</taxon>
        <taxon>Methanomicrobia</taxon>
        <taxon>Methanosarcinales</taxon>
        <taxon>Methanosarcinaceae</taxon>
        <taxon>Methanosarcina</taxon>
    </lineage>
</organism>
<dbReference type="GO" id="GO:0006865">
    <property type="term" value="P:amino acid transport"/>
    <property type="evidence" value="ECO:0007669"/>
    <property type="project" value="UniProtKB-KW"/>
</dbReference>